<name>A0A6S6UHV2_9BACT</name>
<dbReference type="Gene3D" id="1.10.260.40">
    <property type="entry name" value="lambda repressor-like DNA-binding domains"/>
    <property type="match status" value="1"/>
</dbReference>
<evidence type="ECO:0000259" key="1">
    <source>
        <dbReference type="PROSITE" id="PS50943"/>
    </source>
</evidence>
<dbReference type="CDD" id="cd00093">
    <property type="entry name" value="HTH_XRE"/>
    <property type="match status" value="1"/>
</dbReference>
<feature type="domain" description="HTH cro/C1-type" evidence="1">
    <location>
        <begin position="45"/>
        <end position="81"/>
    </location>
</feature>
<accession>A0A6S6UHV2</accession>
<dbReference type="AlphaFoldDB" id="A0A6S6UHV2"/>
<organism evidence="2">
    <name type="scientific">uncultured Sulfurovum sp</name>
    <dbReference type="NCBI Taxonomy" id="269237"/>
    <lineage>
        <taxon>Bacteria</taxon>
        <taxon>Pseudomonadati</taxon>
        <taxon>Campylobacterota</taxon>
        <taxon>Epsilonproteobacteria</taxon>
        <taxon>Campylobacterales</taxon>
        <taxon>Sulfurovaceae</taxon>
        <taxon>Sulfurovum</taxon>
        <taxon>environmental samples</taxon>
    </lineage>
</organism>
<dbReference type="InterPro" id="IPR001387">
    <property type="entry name" value="Cro/C1-type_HTH"/>
</dbReference>
<evidence type="ECO:0000313" key="2">
    <source>
        <dbReference type="EMBL" id="CAA6828162.1"/>
    </source>
</evidence>
<reference evidence="2" key="1">
    <citation type="submission" date="2020-01" db="EMBL/GenBank/DDBJ databases">
        <authorList>
            <person name="Meier V. D."/>
            <person name="Meier V D."/>
        </authorList>
    </citation>
    <scope>NUCLEOTIDE SEQUENCE</scope>
    <source>
        <strain evidence="2">HLG_WM_MAG_01</strain>
    </source>
</reference>
<gene>
    <name evidence="2" type="ORF">HELGO_WM1874</name>
</gene>
<sequence>MSKRNLFEELKTGLEDAKAHEQGKLTLKTTSVTTKERKLLTADEIRAIREKYNMSRALFANFLHISPRTLEKWELGTSRPNEQASTLLALTDKYPDMFERLGTI</sequence>
<dbReference type="PROSITE" id="PS50943">
    <property type="entry name" value="HTH_CROC1"/>
    <property type="match status" value="1"/>
</dbReference>
<dbReference type="GO" id="GO:0003677">
    <property type="term" value="F:DNA binding"/>
    <property type="evidence" value="ECO:0007669"/>
    <property type="project" value="InterPro"/>
</dbReference>
<dbReference type="SUPFAM" id="SSF47413">
    <property type="entry name" value="lambda repressor-like DNA-binding domains"/>
    <property type="match status" value="1"/>
</dbReference>
<dbReference type="InterPro" id="IPR010982">
    <property type="entry name" value="Lambda_DNA-bd_dom_sf"/>
</dbReference>
<proteinExistence type="predicted"/>
<protein>
    <recommendedName>
        <fullName evidence="1">HTH cro/C1-type domain-containing protein</fullName>
    </recommendedName>
</protein>
<dbReference type="Pfam" id="PF01381">
    <property type="entry name" value="HTH_3"/>
    <property type="match status" value="1"/>
</dbReference>
<dbReference type="EMBL" id="CACVAS010000170">
    <property type="protein sequence ID" value="CAA6828162.1"/>
    <property type="molecule type" value="Genomic_DNA"/>
</dbReference>